<protein>
    <submittedName>
        <fullName evidence="1">Uncharacterized protein</fullName>
    </submittedName>
</protein>
<dbReference type="AlphaFoldDB" id="A0AAD6FDJ5"/>
<gene>
    <name evidence="1" type="ORF">JOQ06_025283</name>
</gene>
<dbReference type="Proteomes" id="UP001219934">
    <property type="component" value="Unassembled WGS sequence"/>
</dbReference>
<evidence type="ECO:0000313" key="1">
    <source>
        <dbReference type="EMBL" id="KAJ4930982.1"/>
    </source>
</evidence>
<sequence>MDADVESLHSAQWVNAGTPEVFYRRSRLEKPNRNSFNYFLIDDSDEEEEGEDEAFGALESYVFPVEEVDLAVLLNDFRKEFVSDGLEKMEMTWVDHRESFS</sequence>
<reference evidence="1" key="1">
    <citation type="submission" date="2022-11" db="EMBL/GenBank/DDBJ databases">
        <title>Chromosome-level genome of Pogonophryne albipinna.</title>
        <authorList>
            <person name="Jo E."/>
        </authorList>
    </citation>
    <scope>NUCLEOTIDE SEQUENCE</scope>
    <source>
        <strain evidence="1">SGF0006</strain>
        <tissue evidence="1">Muscle</tissue>
    </source>
</reference>
<organism evidence="1 2">
    <name type="scientific">Pogonophryne albipinna</name>
    <dbReference type="NCBI Taxonomy" id="1090488"/>
    <lineage>
        <taxon>Eukaryota</taxon>
        <taxon>Metazoa</taxon>
        <taxon>Chordata</taxon>
        <taxon>Craniata</taxon>
        <taxon>Vertebrata</taxon>
        <taxon>Euteleostomi</taxon>
        <taxon>Actinopterygii</taxon>
        <taxon>Neopterygii</taxon>
        <taxon>Teleostei</taxon>
        <taxon>Neoteleostei</taxon>
        <taxon>Acanthomorphata</taxon>
        <taxon>Eupercaria</taxon>
        <taxon>Perciformes</taxon>
        <taxon>Notothenioidei</taxon>
        <taxon>Pogonophryne</taxon>
    </lineage>
</organism>
<proteinExistence type="predicted"/>
<comment type="caution">
    <text evidence="1">The sequence shown here is derived from an EMBL/GenBank/DDBJ whole genome shotgun (WGS) entry which is preliminary data.</text>
</comment>
<keyword evidence="2" id="KW-1185">Reference proteome</keyword>
<accession>A0AAD6FDJ5</accession>
<dbReference type="EMBL" id="JAPTMU010000015">
    <property type="protein sequence ID" value="KAJ4930982.1"/>
    <property type="molecule type" value="Genomic_DNA"/>
</dbReference>
<name>A0AAD6FDJ5_9TELE</name>
<feature type="non-terminal residue" evidence="1">
    <location>
        <position position="1"/>
    </location>
</feature>
<evidence type="ECO:0000313" key="2">
    <source>
        <dbReference type="Proteomes" id="UP001219934"/>
    </source>
</evidence>